<proteinExistence type="predicted"/>
<comment type="caution">
    <text evidence="3">The sequence shown here is derived from an EMBL/GenBank/DDBJ whole genome shotgun (WGS) entry which is preliminary data.</text>
</comment>
<dbReference type="Proteomes" id="UP000004324">
    <property type="component" value="Unassembled WGS sequence"/>
</dbReference>
<dbReference type="InterPro" id="IPR004509">
    <property type="entry name" value="Competence_ComEA_HhH"/>
</dbReference>
<gene>
    <name evidence="3" type="ORF">FB4_4535</name>
</gene>
<accession>I9L9V0</accession>
<dbReference type="Gene3D" id="3.10.560.10">
    <property type="entry name" value="Outer membrane lipoprotein wza domain like"/>
    <property type="match status" value="1"/>
</dbReference>
<sequence>MVEQRNKLLFIVMLAILIVAGSFYSFWQKNTVAEVASSDGVAVKNESHQPEQSDEIFVYISGAVHKPGVFKASPNSRVFDIVAMAGGLTAEADVAKTNLAQGIKDGMHIHVVDKLPVSNEHSATTGTTKTNVGNKVNINHADKGELDTLPGVGPALAERIIEYRQTNGSFTSIDELKNVPGIGSSKFDKMKEKITN</sequence>
<dbReference type="InterPro" id="IPR010994">
    <property type="entry name" value="RuvA_2-like"/>
</dbReference>
<dbReference type="Gene3D" id="1.10.150.310">
    <property type="entry name" value="Tex RuvX-like domain-like"/>
    <property type="match status" value="1"/>
</dbReference>
<keyword evidence="1" id="KW-0472">Membrane</keyword>
<reference evidence="3 4" key="1">
    <citation type="journal article" date="2012" name="J. Bacteriol.">
        <title>Draft Genome Sequences for Two Metal-Reducing Pelosinus fermentans Strains Isolated from a Cr(VI)-Contaminated Site and for Type Strain R7.</title>
        <authorList>
            <person name="Brown S.D."/>
            <person name="Podar M."/>
            <person name="Klingeman D.M."/>
            <person name="Johnson C.M."/>
            <person name="Yang Z.K."/>
            <person name="Utturkar S.M."/>
            <person name="Land M.L."/>
            <person name="Mosher J.J."/>
            <person name="Hurt R.A.Jr."/>
            <person name="Phelps T.J."/>
            <person name="Palumbo A.V."/>
            <person name="Arkin A.P."/>
            <person name="Hazen T.C."/>
            <person name="Elias D.A."/>
        </authorList>
    </citation>
    <scope>NUCLEOTIDE SEQUENCE [LARGE SCALE GENOMIC DNA]</scope>
    <source>
        <strain evidence="3 4">B4</strain>
    </source>
</reference>
<dbReference type="Pfam" id="PF12836">
    <property type="entry name" value="HHH_3"/>
    <property type="match status" value="1"/>
</dbReference>
<name>I9L9V0_9FIRM</name>
<keyword evidence="4" id="KW-1185">Reference proteome</keyword>
<keyword evidence="1" id="KW-0812">Transmembrane</keyword>
<organism evidence="3 4">
    <name type="scientific">Pelosinus fermentans B4</name>
    <dbReference type="NCBI Taxonomy" id="1149862"/>
    <lineage>
        <taxon>Bacteria</taxon>
        <taxon>Bacillati</taxon>
        <taxon>Bacillota</taxon>
        <taxon>Negativicutes</taxon>
        <taxon>Selenomonadales</taxon>
        <taxon>Sporomusaceae</taxon>
        <taxon>Pelosinus</taxon>
    </lineage>
</organism>
<evidence type="ECO:0000256" key="1">
    <source>
        <dbReference type="SAM" id="Phobius"/>
    </source>
</evidence>
<dbReference type="GO" id="GO:0003677">
    <property type="term" value="F:DNA binding"/>
    <property type="evidence" value="ECO:0007669"/>
    <property type="project" value="InterPro"/>
</dbReference>
<dbReference type="InterPro" id="IPR051675">
    <property type="entry name" value="Endo/Exo/Phosphatase_dom_1"/>
</dbReference>
<feature type="domain" description="Helix-hairpin-helix DNA-binding motif class 1" evidence="2">
    <location>
        <begin position="174"/>
        <end position="193"/>
    </location>
</feature>
<dbReference type="PANTHER" id="PTHR21180:SF32">
    <property type="entry name" value="ENDONUCLEASE_EXONUCLEASE_PHOSPHATASE FAMILY DOMAIN-CONTAINING PROTEIN 1"/>
    <property type="match status" value="1"/>
</dbReference>
<dbReference type="EMBL" id="AKVJ01000031">
    <property type="protein sequence ID" value="EIW17179.1"/>
    <property type="molecule type" value="Genomic_DNA"/>
</dbReference>
<keyword evidence="1" id="KW-1133">Transmembrane helix</keyword>
<dbReference type="RefSeq" id="WP_007936512.1">
    <property type="nucleotide sequence ID" value="NZ_AKVJ01000031.1"/>
</dbReference>
<dbReference type="Pfam" id="PF10531">
    <property type="entry name" value="SLBB"/>
    <property type="match status" value="1"/>
</dbReference>
<feature type="transmembrane region" description="Helical" evidence="1">
    <location>
        <begin position="7"/>
        <end position="27"/>
    </location>
</feature>
<dbReference type="NCBIfam" id="TIGR00426">
    <property type="entry name" value="competence protein ComEA helix-hairpin-helix repeat region"/>
    <property type="match status" value="1"/>
</dbReference>
<dbReference type="PATRIC" id="fig|1149862.3.peg.3502"/>
<dbReference type="SUPFAM" id="SSF47781">
    <property type="entry name" value="RuvA domain 2-like"/>
    <property type="match status" value="1"/>
</dbReference>
<dbReference type="GO" id="GO:0006281">
    <property type="term" value="P:DNA repair"/>
    <property type="evidence" value="ECO:0007669"/>
    <property type="project" value="InterPro"/>
</dbReference>
<dbReference type="OrthoDB" id="9790239at2"/>
<dbReference type="GO" id="GO:0015628">
    <property type="term" value="P:protein secretion by the type II secretion system"/>
    <property type="evidence" value="ECO:0007669"/>
    <property type="project" value="TreeGrafter"/>
</dbReference>
<evidence type="ECO:0000313" key="3">
    <source>
        <dbReference type="EMBL" id="EIW17179.1"/>
    </source>
</evidence>
<dbReference type="GO" id="GO:0015627">
    <property type="term" value="C:type II protein secretion system complex"/>
    <property type="evidence" value="ECO:0007669"/>
    <property type="project" value="TreeGrafter"/>
</dbReference>
<dbReference type="AlphaFoldDB" id="I9L9V0"/>
<dbReference type="SMART" id="SM00278">
    <property type="entry name" value="HhH1"/>
    <property type="match status" value="2"/>
</dbReference>
<protein>
    <submittedName>
        <fullName evidence="3">Competence protein ComEA helix-hairpin-helix repeat protein</fullName>
    </submittedName>
</protein>
<evidence type="ECO:0000259" key="2">
    <source>
        <dbReference type="SMART" id="SM00278"/>
    </source>
</evidence>
<feature type="domain" description="Helix-hairpin-helix DNA-binding motif class 1" evidence="2">
    <location>
        <begin position="144"/>
        <end position="163"/>
    </location>
</feature>
<evidence type="ECO:0000313" key="4">
    <source>
        <dbReference type="Proteomes" id="UP000004324"/>
    </source>
</evidence>
<dbReference type="InterPro" id="IPR003583">
    <property type="entry name" value="Hlx-hairpin-Hlx_DNA-bd_motif"/>
</dbReference>
<dbReference type="PANTHER" id="PTHR21180">
    <property type="entry name" value="ENDONUCLEASE/EXONUCLEASE/PHOSPHATASE FAMILY DOMAIN-CONTAINING PROTEIN 1"/>
    <property type="match status" value="1"/>
</dbReference>
<dbReference type="InterPro" id="IPR019554">
    <property type="entry name" value="Soluble_ligand-bd"/>
</dbReference>